<name>A0A820PHS8_9BILA</name>
<accession>A0A820PHS8</accession>
<proteinExistence type="predicted"/>
<reference evidence="1" key="1">
    <citation type="submission" date="2021-02" db="EMBL/GenBank/DDBJ databases">
        <authorList>
            <person name="Nowell W R."/>
        </authorList>
    </citation>
    <scope>NUCLEOTIDE SEQUENCE</scope>
</reference>
<dbReference type="Proteomes" id="UP000663842">
    <property type="component" value="Unassembled WGS sequence"/>
</dbReference>
<protein>
    <submittedName>
        <fullName evidence="1">Uncharacterized protein</fullName>
    </submittedName>
</protein>
<evidence type="ECO:0000313" key="1">
    <source>
        <dbReference type="EMBL" id="CAF4405116.1"/>
    </source>
</evidence>
<dbReference type="EMBL" id="CAJOBF010026048">
    <property type="protein sequence ID" value="CAF4405116.1"/>
    <property type="molecule type" value="Genomic_DNA"/>
</dbReference>
<feature type="non-terminal residue" evidence="1">
    <location>
        <position position="1"/>
    </location>
</feature>
<dbReference type="AlphaFoldDB" id="A0A820PHS8"/>
<gene>
    <name evidence="1" type="ORF">UXM345_LOCUS38332</name>
</gene>
<comment type="caution">
    <text evidence="1">The sequence shown here is derived from an EMBL/GenBank/DDBJ whole genome shotgun (WGS) entry which is preliminary data.</text>
</comment>
<evidence type="ECO:0000313" key="2">
    <source>
        <dbReference type="Proteomes" id="UP000663842"/>
    </source>
</evidence>
<organism evidence="1 2">
    <name type="scientific">Rotaria magnacalcarata</name>
    <dbReference type="NCBI Taxonomy" id="392030"/>
    <lineage>
        <taxon>Eukaryota</taxon>
        <taxon>Metazoa</taxon>
        <taxon>Spiralia</taxon>
        <taxon>Gnathifera</taxon>
        <taxon>Rotifera</taxon>
        <taxon>Eurotatoria</taxon>
        <taxon>Bdelloidea</taxon>
        <taxon>Philodinida</taxon>
        <taxon>Philodinidae</taxon>
        <taxon>Rotaria</taxon>
    </lineage>
</organism>
<sequence length="46" mass="5501">SNLPNDALQRLRQEIEHLKERFAESIIELETRTTFVKKTIKFSKLE</sequence>